<gene>
    <name evidence="2" type="ORF">K0U00_25745</name>
</gene>
<name>A0ABS7C937_9BACL</name>
<comment type="caution">
    <text evidence="2">The sequence shown here is derived from an EMBL/GenBank/DDBJ whole genome shotgun (WGS) entry which is preliminary data.</text>
</comment>
<keyword evidence="1" id="KW-0472">Membrane</keyword>
<dbReference type="RefSeq" id="WP_210037434.1">
    <property type="nucleotide sequence ID" value="NZ_JBHLVU010000004.1"/>
</dbReference>
<keyword evidence="1" id="KW-1133">Transmembrane helix</keyword>
<accession>A0ABS7C937</accession>
<proteinExistence type="predicted"/>
<evidence type="ECO:0000313" key="2">
    <source>
        <dbReference type="EMBL" id="MBW7457450.1"/>
    </source>
</evidence>
<sequence>MNEPTALKHYFDERLARRLADLIALQYASFPYLLMPVAFYVESMACRMRGFYWIAI</sequence>
<dbReference type="EMBL" id="JAHZIK010000855">
    <property type="protein sequence ID" value="MBW7457450.1"/>
    <property type="molecule type" value="Genomic_DNA"/>
</dbReference>
<feature type="transmembrane region" description="Helical" evidence="1">
    <location>
        <begin position="20"/>
        <end position="41"/>
    </location>
</feature>
<keyword evidence="3" id="KW-1185">Reference proteome</keyword>
<evidence type="ECO:0000313" key="3">
    <source>
        <dbReference type="Proteomes" id="UP001519887"/>
    </source>
</evidence>
<reference evidence="2 3" key="1">
    <citation type="submission" date="2021-07" db="EMBL/GenBank/DDBJ databases">
        <title>Paenibacillus radiodurans sp. nov., isolated from the southeastern edge of Tengger Desert.</title>
        <authorList>
            <person name="Zhang G."/>
        </authorList>
    </citation>
    <scope>NUCLEOTIDE SEQUENCE [LARGE SCALE GENOMIC DNA]</scope>
    <source>
        <strain evidence="2 3">CCM 7311</strain>
    </source>
</reference>
<organism evidence="2 3">
    <name type="scientific">Paenibacillus sepulcri</name>
    <dbReference type="NCBI Taxonomy" id="359917"/>
    <lineage>
        <taxon>Bacteria</taxon>
        <taxon>Bacillati</taxon>
        <taxon>Bacillota</taxon>
        <taxon>Bacilli</taxon>
        <taxon>Bacillales</taxon>
        <taxon>Paenibacillaceae</taxon>
        <taxon>Paenibacillus</taxon>
    </lineage>
</organism>
<dbReference type="Proteomes" id="UP001519887">
    <property type="component" value="Unassembled WGS sequence"/>
</dbReference>
<protein>
    <submittedName>
        <fullName evidence="2">Uncharacterized protein</fullName>
    </submittedName>
</protein>
<evidence type="ECO:0000256" key="1">
    <source>
        <dbReference type="SAM" id="Phobius"/>
    </source>
</evidence>
<keyword evidence="1" id="KW-0812">Transmembrane</keyword>